<dbReference type="AlphaFoldDB" id="A0AAV4V931"/>
<dbReference type="Proteomes" id="UP001054945">
    <property type="component" value="Unassembled WGS sequence"/>
</dbReference>
<keyword evidence="2" id="KW-1185">Reference proteome</keyword>
<dbReference type="EMBL" id="BPLR01014118">
    <property type="protein sequence ID" value="GIY66451.1"/>
    <property type="molecule type" value="Genomic_DNA"/>
</dbReference>
<reference evidence="1 2" key="1">
    <citation type="submission" date="2021-06" db="EMBL/GenBank/DDBJ databases">
        <title>Caerostris extrusa draft genome.</title>
        <authorList>
            <person name="Kono N."/>
            <person name="Arakawa K."/>
        </authorList>
    </citation>
    <scope>NUCLEOTIDE SEQUENCE [LARGE SCALE GENOMIC DNA]</scope>
</reference>
<evidence type="ECO:0000313" key="1">
    <source>
        <dbReference type="EMBL" id="GIY66451.1"/>
    </source>
</evidence>
<gene>
    <name evidence="1" type="ORF">CEXT_148371</name>
</gene>
<comment type="caution">
    <text evidence="1">The sequence shown here is derived from an EMBL/GenBank/DDBJ whole genome shotgun (WGS) entry which is preliminary data.</text>
</comment>
<sequence length="67" mass="7119">MFAKVLIICAGTGSCPRLLPWDPLDTEWEKGWFAVPTISTVSSQKAVINHVAPAASCGCCSSSCYGR</sequence>
<protein>
    <submittedName>
        <fullName evidence="1">Uncharacterized protein</fullName>
    </submittedName>
</protein>
<organism evidence="1 2">
    <name type="scientific">Caerostris extrusa</name>
    <name type="common">Bark spider</name>
    <name type="synonym">Caerostris bankana</name>
    <dbReference type="NCBI Taxonomy" id="172846"/>
    <lineage>
        <taxon>Eukaryota</taxon>
        <taxon>Metazoa</taxon>
        <taxon>Ecdysozoa</taxon>
        <taxon>Arthropoda</taxon>
        <taxon>Chelicerata</taxon>
        <taxon>Arachnida</taxon>
        <taxon>Araneae</taxon>
        <taxon>Araneomorphae</taxon>
        <taxon>Entelegynae</taxon>
        <taxon>Araneoidea</taxon>
        <taxon>Araneidae</taxon>
        <taxon>Caerostris</taxon>
    </lineage>
</organism>
<evidence type="ECO:0000313" key="2">
    <source>
        <dbReference type="Proteomes" id="UP001054945"/>
    </source>
</evidence>
<dbReference type="PROSITE" id="PS51257">
    <property type="entry name" value="PROKAR_LIPOPROTEIN"/>
    <property type="match status" value="1"/>
</dbReference>
<name>A0AAV4V931_CAEEX</name>
<accession>A0AAV4V931</accession>
<proteinExistence type="predicted"/>